<evidence type="ECO:0000313" key="2">
    <source>
        <dbReference type="Proteomes" id="UP000003082"/>
    </source>
</evidence>
<dbReference type="STRING" id="553218.CAMRE0001_2980"/>
<organism evidence="1 2">
    <name type="scientific">Campylobacter rectus RM3267</name>
    <dbReference type="NCBI Taxonomy" id="553218"/>
    <lineage>
        <taxon>Bacteria</taxon>
        <taxon>Pseudomonadati</taxon>
        <taxon>Campylobacterota</taxon>
        <taxon>Epsilonproteobacteria</taxon>
        <taxon>Campylobacterales</taxon>
        <taxon>Campylobacteraceae</taxon>
        <taxon>Campylobacter</taxon>
    </lineage>
</organism>
<keyword evidence="2" id="KW-1185">Reference proteome</keyword>
<reference evidence="1 2" key="1">
    <citation type="submission" date="2008-08" db="EMBL/GenBank/DDBJ databases">
        <authorList>
            <person name="Madupu R."/>
            <person name="Durkin A.S."/>
            <person name="Torralba M."/>
            <person name="Methe B."/>
            <person name="Sutton G.G."/>
            <person name="Strausberg R.L."/>
            <person name="Nelson K.E."/>
        </authorList>
    </citation>
    <scope>NUCLEOTIDE SEQUENCE [LARGE SCALE GENOMIC DNA]</scope>
    <source>
        <strain evidence="1 2">RM3267</strain>
    </source>
</reference>
<gene>
    <name evidence="1" type="ORF">CAMRE0001_2980</name>
</gene>
<dbReference type="AlphaFoldDB" id="B9D5T7"/>
<evidence type="ECO:0000313" key="1">
    <source>
        <dbReference type="EMBL" id="EEF12650.1"/>
    </source>
</evidence>
<protein>
    <submittedName>
        <fullName evidence="1">Uncharacterized protein</fullName>
    </submittedName>
</protein>
<accession>B9D5T7</accession>
<proteinExistence type="predicted"/>
<sequence>MPPNFTRKYLLNLSKSPRGKFYTAKRKFKIIARKISFKFPKKSPKFAKIYYNYRIKFKE</sequence>
<dbReference type="EMBL" id="ACFU01000045">
    <property type="protein sequence ID" value="EEF12650.1"/>
    <property type="molecule type" value="Genomic_DNA"/>
</dbReference>
<name>B9D5T7_CAMRE</name>
<comment type="caution">
    <text evidence="1">The sequence shown here is derived from an EMBL/GenBank/DDBJ whole genome shotgun (WGS) entry which is preliminary data.</text>
</comment>
<dbReference type="Proteomes" id="UP000003082">
    <property type="component" value="Unassembled WGS sequence"/>
</dbReference>